<evidence type="ECO:0000256" key="3">
    <source>
        <dbReference type="ARBA" id="ARBA00023125"/>
    </source>
</evidence>
<feature type="region of interest" description="Disordered" evidence="8">
    <location>
        <begin position="118"/>
        <end position="246"/>
    </location>
</feature>
<evidence type="ECO:0000256" key="6">
    <source>
        <dbReference type="PROSITE-ProRule" id="PRU00108"/>
    </source>
</evidence>
<evidence type="ECO:0000259" key="9">
    <source>
        <dbReference type="PROSITE" id="PS50071"/>
    </source>
</evidence>
<feature type="compositionally biased region" description="Basic and acidic residues" evidence="8">
    <location>
        <begin position="120"/>
        <end position="136"/>
    </location>
</feature>
<feature type="compositionally biased region" description="Polar residues" evidence="8">
    <location>
        <begin position="140"/>
        <end position="157"/>
    </location>
</feature>
<dbReference type="Proteomes" id="UP001320420">
    <property type="component" value="Unassembled WGS sequence"/>
</dbReference>
<reference evidence="10 11" key="1">
    <citation type="submission" date="2024-02" db="EMBL/GenBank/DDBJ databases">
        <title>De novo assembly and annotation of 12 fungi associated with fruit tree decline syndrome in Ontario, Canada.</title>
        <authorList>
            <person name="Sulman M."/>
            <person name="Ellouze W."/>
            <person name="Ilyukhin E."/>
        </authorList>
    </citation>
    <scope>NUCLEOTIDE SEQUENCE [LARGE SCALE GENOMIC DNA]</scope>
    <source>
        <strain evidence="10 11">M11/M66-122</strain>
    </source>
</reference>
<dbReference type="SMART" id="SM00389">
    <property type="entry name" value="HOX"/>
    <property type="match status" value="1"/>
</dbReference>
<keyword evidence="3 6" id="KW-0238">DNA-binding</keyword>
<dbReference type="InterPro" id="IPR050720">
    <property type="entry name" value="Engrailed_Homeobox_TFs"/>
</dbReference>
<evidence type="ECO:0000256" key="5">
    <source>
        <dbReference type="ARBA" id="ARBA00023242"/>
    </source>
</evidence>
<gene>
    <name evidence="10" type="ORF">SLS62_004372</name>
</gene>
<feature type="compositionally biased region" description="Basic and acidic residues" evidence="8">
    <location>
        <begin position="183"/>
        <end position="199"/>
    </location>
</feature>
<dbReference type="AlphaFoldDB" id="A0AAN9UTJ5"/>
<dbReference type="PROSITE" id="PS50071">
    <property type="entry name" value="HOMEOBOX_2"/>
    <property type="match status" value="1"/>
</dbReference>
<dbReference type="Gene3D" id="1.10.10.60">
    <property type="entry name" value="Homeodomain-like"/>
    <property type="match status" value="1"/>
</dbReference>
<feature type="region of interest" description="Disordered" evidence="8">
    <location>
        <begin position="303"/>
        <end position="421"/>
    </location>
</feature>
<dbReference type="SUPFAM" id="SSF46689">
    <property type="entry name" value="Homeodomain-like"/>
    <property type="match status" value="1"/>
</dbReference>
<dbReference type="PANTHER" id="PTHR24341">
    <property type="entry name" value="HOMEOBOX PROTEIN ENGRAILED"/>
    <property type="match status" value="1"/>
</dbReference>
<organism evidence="10 11">
    <name type="scientific">Diatrype stigma</name>
    <dbReference type="NCBI Taxonomy" id="117547"/>
    <lineage>
        <taxon>Eukaryota</taxon>
        <taxon>Fungi</taxon>
        <taxon>Dikarya</taxon>
        <taxon>Ascomycota</taxon>
        <taxon>Pezizomycotina</taxon>
        <taxon>Sordariomycetes</taxon>
        <taxon>Xylariomycetidae</taxon>
        <taxon>Xylariales</taxon>
        <taxon>Diatrypaceae</taxon>
        <taxon>Diatrype</taxon>
    </lineage>
</organism>
<keyword evidence="11" id="KW-1185">Reference proteome</keyword>
<proteinExistence type="inferred from homology"/>
<feature type="compositionally biased region" description="Polar residues" evidence="8">
    <location>
        <begin position="303"/>
        <end position="323"/>
    </location>
</feature>
<feature type="compositionally biased region" description="Polar residues" evidence="8">
    <location>
        <begin position="406"/>
        <end position="421"/>
    </location>
</feature>
<keyword evidence="5 6" id="KW-0539">Nucleus</keyword>
<evidence type="ECO:0000256" key="7">
    <source>
        <dbReference type="RuleBase" id="RU000682"/>
    </source>
</evidence>
<feature type="compositionally biased region" description="Polar residues" evidence="8">
    <location>
        <begin position="340"/>
        <end position="351"/>
    </location>
</feature>
<dbReference type="InterPro" id="IPR001356">
    <property type="entry name" value="HD"/>
</dbReference>
<dbReference type="Pfam" id="PF00046">
    <property type="entry name" value="Homeodomain"/>
    <property type="match status" value="1"/>
</dbReference>
<evidence type="ECO:0000256" key="2">
    <source>
        <dbReference type="ARBA" id="ARBA00010896"/>
    </source>
</evidence>
<feature type="region of interest" description="Disordered" evidence="8">
    <location>
        <begin position="578"/>
        <end position="614"/>
    </location>
</feature>
<feature type="compositionally biased region" description="Basic and acidic residues" evidence="8">
    <location>
        <begin position="324"/>
        <end position="339"/>
    </location>
</feature>
<accession>A0AAN9UTJ5</accession>
<evidence type="ECO:0000256" key="8">
    <source>
        <dbReference type="SAM" id="MobiDB-lite"/>
    </source>
</evidence>
<dbReference type="GO" id="GO:0003677">
    <property type="term" value="F:DNA binding"/>
    <property type="evidence" value="ECO:0007669"/>
    <property type="project" value="UniProtKB-UniRule"/>
</dbReference>
<comment type="similarity">
    <text evidence="2">Belongs to the engrailed homeobox family.</text>
</comment>
<sequence>MDMQFYPEANFAPMFAFPAGQANSIQYPEGQYRGHHGYHGIPYIYSYQQPRNAFMGEHAALVDGKTESKPRLTKEEVDRLEKEFRKNPKPSSSVKAGLAECLGLERARINNWFQNRRAKAKQEKKQEEYEARRAAEQDPSESASPQEYSLSDSTECFSENDHKRVQPSSALFPDVSSNSHMSESTHEKDGDDSPEESRSPPDLPQPSPHRDDSDAFPTQAPINFSSPEMMGFPETQGVDSFDHDAGSDRLASPFVSLNQTLESASTASPHYGGLVSSNFHPAECEQMGFRFQNIVGGAYANPSVSSHGQASSVISNLESSGTNDDAHERLSKTFAHSEHPQNIPSPGNSFKSPPPPANIASRRNPSHRPASLQSVALKTRSHGPKTADGNIHRIASTNGSGPGRIQKSSAGPRSPMSNSKQEAFYRQCQYQHSGPMTAHFPIASPPTPMTPAVVTQQEPTVSSNCSDDDVLVLGSAMQHGYMHGWDSEANLKTPPQSPGMMVNFGASTNFMGHYLGEQQVFTPCSQSGFSEFPSVPGYVDGSDGSQPATPLYPHVVNMAHSQNPLLTNGQVRTEYDWDANKPVVSKTPPSHSGSRMLQFAKNVTPRNYPHSQER</sequence>
<dbReference type="PANTHER" id="PTHR24341:SF6">
    <property type="entry name" value="HOMEOBOX PROTEIN INVECTED"/>
    <property type="match status" value="1"/>
</dbReference>
<keyword evidence="4 6" id="KW-0371">Homeobox</keyword>
<dbReference type="EMBL" id="JAKJXP020000026">
    <property type="protein sequence ID" value="KAK7753748.1"/>
    <property type="molecule type" value="Genomic_DNA"/>
</dbReference>
<evidence type="ECO:0000256" key="1">
    <source>
        <dbReference type="ARBA" id="ARBA00004123"/>
    </source>
</evidence>
<dbReference type="PROSITE" id="PS00027">
    <property type="entry name" value="HOMEOBOX_1"/>
    <property type="match status" value="1"/>
</dbReference>
<protein>
    <recommendedName>
        <fullName evidence="9">Homeobox domain-containing protein</fullName>
    </recommendedName>
</protein>
<feature type="DNA-binding region" description="Homeobox" evidence="6">
    <location>
        <begin position="65"/>
        <end position="124"/>
    </location>
</feature>
<evidence type="ECO:0000256" key="4">
    <source>
        <dbReference type="ARBA" id="ARBA00023155"/>
    </source>
</evidence>
<name>A0AAN9UTJ5_9PEZI</name>
<dbReference type="InterPro" id="IPR017970">
    <property type="entry name" value="Homeobox_CS"/>
</dbReference>
<comment type="caution">
    <text evidence="10">The sequence shown here is derived from an EMBL/GenBank/DDBJ whole genome shotgun (WGS) entry which is preliminary data.</text>
</comment>
<comment type="subcellular location">
    <subcellularLocation>
        <location evidence="1 6 7">Nucleus</location>
    </subcellularLocation>
</comment>
<evidence type="ECO:0000313" key="11">
    <source>
        <dbReference type="Proteomes" id="UP001320420"/>
    </source>
</evidence>
<dbReference type="CDD" id="cd00086">
    <property type="entry name" value="homeodomain"/>
    <property type="match status" value="1"/>
</dbReference>
<evidence type="ECO:0000313" key="10">
    <source>
        <dbReference type="EMBL" id="KAK7753748.1"/>
    </source>
</evidence>
<dbReference type="InterPro" id="IPR009057">
    <property type="entry name" value="Homeodomain-like_sf"/>
</dbReference>
<dbReference type="GO" id="GO:0000981">
    <property type="term" value="F:DNA-binding transcription factor activity, RNA polymerase II-specific"/>
    <property type="evidence" value="ECO:0007669"/>
    <property type="project" value="InterPro"/>
</dbReference>
<dbReference type="GO" id="GO:0016586">
    <property type="term" value="C:RSC-type complex"/>
    <property type="evidence" value="ECO:0007669"/>
    <property type="project" value="TreeGrafter"/>
</dbReference>
<feature type="domain" description="Homeobox" evidence="9">
    <location>
        <begin position="63"/>
        <end position="123"/>
    </location>
</feature>